<dbReference type="KEGG" id="msil:METEAL_15940"/>
<proteinExistence type="predicted"/>
<dbReference type="Gene3D" id="3.40.710.10">
    <property type="entry name" value="DD-peptidase/beta-lactamase superfamily"/>
    <property type="match status" value="1"/>
</dbReference>
<evidence type="ECO:0000313" key="3">
    <source>
        <dbReference type="EMBL" id="BDU72420.1"/>
    </source>
</evidence>
<keyword evidence="4" id="KW-1185">Reference proteome</keyword>
<feature type="domain" description="Beta-lactamase-related" evidence="2">
    <location>
        <begin position="38"/>
        <end position="299"/>
    </location>
</feature>
<evidence type="ECO:0000259" key="2">
    <source>
        <dbReference type="Pfam" id="PF00144"/>
    </source>
</evidence>
<accession>A0AA48GQM3</accession>
<protein>
    <submittedName>
        <fullName evidence="3">Esterase</fullName>
    </submittedName>
</protein>
<reference evidence="4" key="1">
    <citation type="journal article" date="2023" name="Int. J. Syst. Evol. Microbiol.">
        <title>Mesoterricola silvestris gen. nov., sp. nov., Mesoterricola sediminis sp. nov., Geothrix oryzae sp. nov., Geothrix edaphica sp. nov., Geothrix rubra sp. nov., and Geothrix limicola sp. nov., six novel members of Acidobacteriota isolated from soils.</title>
        <authorList>
            <person name="Itoh H."/>
            <person name="Sugisawa Y."/>
            <person name="Mise K."/>
            <person name="Xu Z."/>
            <person name="Kuniyasu M."/>
            <person name="Ushijima N."/>
            <person name="Kawano K."/>
            <person name="Kobayashi E."/>
            <person name="Shiratori Y."/>
            <person name="Masuda Y."/>
            <person name="Senoo K."/>
        </authorList>
    </citation>
    <scope>NUCLEOTIDE SEQUENCE [LARGE SCALE GENOMIC DNA]</scope>
    <source>
        <strain evidence="4">W79</strain>
    </source>
</reference>
<evidence type="ECO:0000256" key="1">
    <source>
        <dbReference type="ARBA" id="ARBA00022801"/>
    </source>
</evidence>
<organism evidence="3 4">
    <name type="scientific">Mesoterricola silvestris</name>
    <dbReference type="NCBI Taxonomy" id="2927979"/>
    <lineage>
        <taxon>Bacteria</taxon>
        <taxon>Pseudomonadati</taxon>
        <taxon>Acidobacteriota</taxon>
        <taxon>Holophagae</taxon>
        <taxon>Holophagales</taxon>
        <taxon>Holophagaceae</taxon>
        <taxon>Mesoterricola</taxon>
    </lineage>
</organism>
<dbReference type="RefSeq" id="WP_316415326.1">
    <property type="nucleotide sequence ID" value="NZ_AP027080.1"/>
</dbReference>
<dbReference type="PANTHER" id="PTHR43283">
    <property type="entry name" value="BETA-LACTAMASE-RELATED"/>
    <property type="match status" value="1"/>
</dbReference>
<dbReference type="InterPro" id="IPR012338">
    <property type="entry name" value="Beta-lactam/transpept-like"/>
</dbReference>
<dbReference type="SUPFAM" id="SSF56601">
    <property type="entry name" value="beta-lactamase/transpeptidase-like"/>
    <property type="match status" value="1"/>
</dbReference>
<dbReference type="InterPro" id="IPR001466">
    <property type="entry name" value="Beta-lactam-related"/>
</dbReference>
<evidence type="ECO:0000313" key="4">
    <source>
        <dbReference type="Proteomes" id="UP001238179"/>
    </source>
</evidence>
<sequence length="312" mass="33448">MFYDLASLAKPLVTAPLAHRHLDLDEDRRGELGFLDRPEPLTVRQLLSHSAGLPPWLPFTGEPLAAQLARGFPAGAHPKLVRGTPGTSLYSDLGYRLLAELLERRTGVPFAELGAASSGLEPAPWREAPAYAPQGPDLDMWKLAEPALPFPPRDPHLPNDANARAGMRGHAGFGTDAAGLRASLERWVASGAPLLMARDAARGADGSRWGLGLQRAFTGPGRFGELLEGVRREGVHVVEWDRDRLSPAVPDSGPGPASAFWYHLGFTGPALFFRPEDGLCVAVLAHRVGPGGGLLDAAQLQARRMEALSAWL</sequence>
<gene>
    <name evidence="3" type="ORF">METEAL_15940</name>
</gene>
<dbReference type="InterPro" id="IPR050789">
    <property type="entry name" value="Diverse_Enzym_Activities"/>
</dbReference>
<dbReference type="GO" id="GO:0016787">
    <property type="term" value="F:hydrolase activity"/>
    <property type="evidence" value="ECO:0007669"/>
    <property type="project" value="UniProtKB-KW"/>
</dbReference>
<keyword evidence="1" id="KW-0378">Hydrolase</keyword>
<dbReference type="Proteomes" id="UP001238179">
    <property type="component" value="Chromosome"/>
</dbReference>
<dbReference type="Pfam" id="PF00144">
    <property type="entry name" value="Beta-lactamase"/>
    <property type="match status" value="1"/>
</dbReference>
<name>A0AA48GQM3_9BACT</name>
<dbReference type="AlphaFoldDB" id="A0AA48GQM3"/>
<dbReference type="EMBL" id="AP027080">
    <property type="protein sequence ID" value="BDU72420.1"/>
    <property type="molecule type" value="Genomic_DNA"/>
</dbReference>
<dbReference type="PANTHER" id="PTHR43283:SF11">
    <property type="entry name" value="BETA-LACTAMASE-RELATED DOMAIN-CONTAINING PROTEIN"/>
    <property type="match status" value="1"/>
</dbReference>